<dbReference type="InParanoid" id="A0A7N5P2P7"/>
<keyword evidence="2" id="KW-0575">Peroxidase</keyword>
<dbReference type="PROSITE" id="PS51355">
    <property type="entry name" value="GLUTATHIONE_PEROXID_3"/>
    <property type="match status" value="1"/>
</dbReference>
<evidence type="ECO:0000313" key="5">
    <source>
        <dbReference type="Ensembl" id="ENSAMEP00000028688.1"/>
    </source>
</evidence>
<keyword evidence="3" id="KW-0560">Oxidoreductase</keyword>
<dbReference type="InterPro" id="IPR000889">
    <property type="entry name" value="Glutathione_peroxidase"/>
</dbReference>
<evidence type="ECO:0000256" key="1">
    <source>
        <dbReference type="ARBA" id="ARBA00006926"/>
    </source>
</evidence>
<keyword evidence="4" id="KW-0732">Signal</keyword>
<evidence type="ECO:0000313" key="6">
    <source>
        <dbReference type="Proteomes" id="UP000008912"/>
    </source>
</evidence>
<dbReference type="GeneTree" id="ENSGT00940000170739"/>
<reference evidence="5" key="3">
    <citation type="submission" date="2025-09" db="UniProtKB">
        <authorList>
            <consortium name="Ensembl"/>
        </authorList>
    </citation>
    <scope>IDENTIFICATION</scope>
</reference>
<dbReference type="GO" id="GO:0004601">
    <property type="term" value="F:peroxidase activity"/>
    <property type="evidence" value="ECO:0007669"/>
    <property type="project" value="UniProtKB-KW"/>
</dbReference>
<evidence type="ECO:0008006" key="7">
    <source>
        <dbReference type="Google" id="ProtNLM"/>
    </source>
</evidence>
<dbReference type="GO" id="GO:0006979">
    <property type="term" value="P:response to oxidative stress"/>
    <property type="evidence" value="ECO:0007669"/>
    <property type="project" value="InterPro"/>
</dbReference>
<dbReference type="InterPro" id="IPR036249">
    <property type="entry name" value="Thioredoxin-like_sf"/>
</dbReference>
<accession>A0A7N5P2P7</accession>
<evidence type="ECO:0000256" key="2">
    <source>
        <dbReference type="ARBA" id="ARBA00022559"/>
    </source>
</evidence>
<dbReference type="Proteomes" id="UP000008912">
    <property type="component" value="Unassembled WGS sequence"/>
</dbReference>
<dbReference type="Gene3D" id="3.40.30.10">
    <property type="entry name" value="Glutaredoxin"/>
    <property type="match status" value="1"/>
</dbReference>
<reference evidence="5 6" key="1">
    <citation type="journal article" date="2010" name="Nature">
        <title>The sequence and de novo assembly of the giant panda genome.</title>
        <authorList>
            <person name="Li R."/>
            <person name="Fan W."/>
            <person name="Tian G."/>
            <person name="Zhu H."/>
            <person name="He L."/>
            <person name="Cai J."/>
            <person name="Huang Q."/>
            <person name="Cai Q."/>
            <person name="Li B."/>
            <person name="Bai Y."/>
            <person name="Zhang Z."/>
            <person name="Zhang Y."/>
            <person name="Wang W."/>
            <person name="Li J."/>
            <person name="Wei F."/>
            <person name="Li H."/>
            <person name="Jian M."/>
            <person name="Li J."/>
            <person name="Zhang Z."/>
            <person name="Nielsen R."/>
            <person name="Li D."/>
            <person name="Gu W."/>
            <person name="Yang Z."/>
            <person name="Xuan Z."/>
            <person name="Ryder O.A."/>
            <person name="Leung F.C."/>
            <person name="Zhou Y."/>
            <person name="Cao J."/>
            <person name="Sun X."/>
            <person name="Fu Y."/>
            <person name="Fang X."/>
            <person name="Guo X."/>
            <person name="Wang B."/>
            <person name="Hou R."/>
            <person name="Shen F."/>
            <person name="Mu B."/>
            <person name="Ni P."/>
            <person name="Lin R."/>
            <person name="Qian W."/>
            <person name="Wang G."/>
            <person name="Yu C."/>
            <person name="Nie W."/>
            <person name="Wang J."/>
            <person name="Wu Z."/>
            <person name="Liang H."/>
            <person name="Min J."/>
            <person name="Wu Q."/>
            <person name="Cheng S."/>
            <person name="Ruan J."/>
            <person name="Wang M."/>
            <person name="Shi Z."/>
            <person name="Wen M."/>
            <person name="Liu B."/>
            <person name="Ren X."/>
            <person name="Zheng H."/>
            <person name="Dong D."/>
            <person name="Cook K."/>
            <person name="Shan G."/>
            <person name="Zhang H."/>
            <person name="Kosiol C."/>
            <person name="Xie X."/>
            <person name="Lu Z."/>
            <person name="Zheng H."/>
            <person name="Li Y."/>
            <person name="Steiner C.C."/>
            <person name="Lam T.T."/>
            <person name="Lin S."/>
            <person name="Zhang Q."/>
            <person name="Li G."/>
            <person name="Tian J."/>
            <person name="Gong T."/>
            <person name="Liu H."/>
            <person name="Zhang D."/>
            <person name="Fang L."/>
            <person name="Ye C."/>
            <person name="Zhang J."/>
            <person name="Hu W."/>
            <person name="Xu A."/>
            <person name="Ren Y."/>
            <person name="Zhang G."/>
            <person name="Bruford M.W."/>
            <person name="Li Q."/>
            <person name="Ma L."/>
            <person name="Guo Y."/>
            <person name="An N."/>
            <person name="Hu Y."/>
            <person name="Zheng Y."/>
            <person name="Shi Y."/>
            <person name="Li Z."/>
            <person name="Liu Q."/>
            <person name="Chen Y."/>
            <person name="Zhao J."/>
            <person name="Qu N."/>
            <person name="Zhao S."/>
            <person name="Tian F."/>
            <person name="Wang X."/>
            <person name="Wang H."/>
            <person name="Xu L."/>
            <person name="Liu X."/>
            <person name="Vinar T."/>
            <person name="Wang Y."/>
            <person name="Lam T.W."/>
            <person name="Yiu S.M."/>
            <person name="Liu S."/>
            <person name="Zhang H."/>
            <person name="Li D."/>
            <person name="Huang Y."/>
            <person name="Wang X."/>
            <person name="Yang G."/>
            <person name="Jiang Z."/>
            <person name="Wang J."/>
            <person name="Qin N."/>
            <person name="Li L."/>
            <person name="Li J."/>
            <person name="Bolund L."/>
            <person name="Kristiansen K."/>
            <person name="Wong G.K."/>
            <person name="Olson M."/>
            <person name="Zhang X."/>
            <person name="Li S."/>
            <person name="Yang H."/>
            <person name="Wang J."/>
            <person name="Wang J."/>
        </authorList>
    </citation>
    <scope>NUCLEOTIDE SEQUENCE [LARGE SCALE GENOMIC DNA]</scope>
</reference>
<organism evidence="5 6">
    <name type="scientific">Ailuropoda melanoleuca</name>
    <name type="common">Giant panda</name>
    <dbReference type="NCBI Taxonomy" id="9646"/>
    <lineage>
        <taxon>Eukaryota</taxon>
        <taxon>Metazoa</taxon>
        <taxon>Chordata</taxon>
        <taxon>Craniata</taxon>
        <taxon>Vertebrata</taxon>
        <taxon>Euteleostomi</taxon>
        <taxon>Mammalia</taxon>
        <taxon>Eutheria</taxon>
        <taxon>Laurasiatheria</taxon>
        <taxon>Carnivora</taxon>
        <taxon>Caniformia</taxon>
        <taxon>Ursidae</taxon>
        <taxon>Ailuropoda</taxon>
    </lineage>
</organism>
<evidence type="ECO:0000256" key="3">
    <source>
        <dbReference type="ARBA" id="ARBA00023002"/>
    </source>
</evidence>
<feature type="chain" id="PRO_5031144030" description="Glutathione peroxidase 4" evidence="4">
    <location>
        <begin position="28"/>
        <end position="69"/>
    </location>
</feature>
<proteinExistence type="inferred from homology"/>
<comment type="similarity">
    <text evidence="1">Belongs to the glutathione peroxidase family.</text>
</comment>
<dbReference type="Pfam" id="PF00255">
    <property type="entry name" value="GSHPx"/>
    <property type="match status" value="1"/>
</dbReference>
<name>A0A7N5P2P7_AILME</name>
<protein>
    <recommendedName>
        <fullName evidence="7">Glutathione peroxidase 4</fullName>
    </recommendedName>
</protein>
<evidence type="ECO:0000256" key="4">
    <source>
        <dbReference type="SAM" id="SignalP"/>
    </source>
</evidence>
<dbReference type="AlphaFoldDB" id="A0A7N5P2P7"/>
<feature type="signal peptide" evidence="4">
    <location>
        <begin position="1"/>
        <end position="27"/>
    </location>
</feature>
<dbReference type="SUPFAM" id="SSF52833">
    <property type="entry name" value="Thioredoxin-like"/>
    <property type="match status" value="1"/>
</dbReference>
<reference evidence="5" key="2">
    <citation type="submission" date="2025-08" db="UniProtKB">
        <authorList>
            <consortium name="Ensembl"/>
        </authorList>
    </citation>
    <scope>IDENTIFICATION</scope>
</reference>
<sequence length="69" mass="7677">MSLRCFASKTLLCGFLVGRGLTRVMCAQKSDWQSAKSIYDFHALDIDGNNVSLEKYRGMVCIITNVATQ</sequence>
<keyword evidence="6" id="KW-1185">Reference proteome</keyword>
<dbReference type="Ensembl" id="ENSAMET00000032605.1">
    <property type="protein sequence ID" value="ENSAMEP00000028688.1"/>
    <property type="gene ID" value="ENSAMEG00000025891.1"/>
</dbReference>